<dbReference type="GO" id="GO:0046872">
    <property type="term" value="F:metal ion binding"/>
    <property type="evidence" value="ECO:0007669"/>
    <property type="project" value="UniProtKB-KW"/>
</dbReference>
<dbReference type="KEGG" id="fek:C1H87_10660"/>
<evidence type="ECO:0000256" key="1">
    <source>
        <dbReference type="ARBA" id="ARBA00001947"/>
    </source>
</evidence>
<keyword evidence="10" id="KW-1185">Reference proteome</keyword>
<evidence type="ECO:0000313" key="9">
    <source>
        <dbReference type="EMBL" id="AUP79135.1"/>
    </source>
</evidence>
<dbReference type="Pfam" id="PF18914">
    <property type="entry name" value="DUF5666"/>
    <property type="match status" value="1"/>
</dbReference>
<evidence type="ECO:0000256" key="6">
    <source>
        <dbReference type="ARBA" id="ARBA00023049"/>
    </source>
</evidence>
<dbReference type="GO" id="GO:0051603">
    <property type="term" value="P:proteolysis involved in protein catabolic process"/>
    <property type="evidence" value="ECO:0007669"/>
    <property type="project" value="TreeGrafter"/>
</dbReference>
<feature type="domain" description="Peptidase M48" evidence="7">
    <location>
        <begin position="262"/>
        <end position="486"/>
    </location>
</feature>
<dbReference type="GO" id="GO:0016020">
    <property type="term" value="C:membrane"/>
    <property type="evidence" value="ECO:0007669"/>
    <property type="project" value="TreeGrafter"/>
</dbReference>
<evidence type="ECO:0000259" key="7">
    <source>
        <dbReference type="Pfam" id="PF01435"/>
    </source>
</evidence>
<dbReference type="EMBL" id="CP025791">
    <property type="protein sequence ID" value="AUP79135.1"/>
    <property type="molecule type" value="Genomic_DNA"/>
</dbReference>
<evidence type="ECO:0000256" key="5">
    <source>
        <dbReference type="ARBA" id="ARBA00022833"/>
    </source>
</evidence>
<evidence type="ECO:0000313" key="10">
    <source>
        <dbReference type="Proteomes" id="UP000235826"/>
    </source>
</evidence>
<evidence type="ECO:0000256" key="3">
    <source>
        <dbReference type="ARBA" id="ARBA00022723"/>
    </source>
</evidence>
<sequence length="516" mass="58384">MKIYLKPLWYAVFFLCTQYLVAQKEEIWKETTVLEFKEPYETITINYDDEEFVFNVTGKTKFLLGKKEKISKDRISIGSTVDVAIVIESRKRVLTKILLNKDEYGDIKKFEGVIESYKGDTAIIDGRRVALTDKTTIKCNGGSDCACSKGRSFLGFDELQLGSFLTVYVERNDNGVYMASKIEVCKNTYGKVDQEFMLSLSKDFDATNLNQFKSIPNNVFKAANGLHNGTIKLGNLEFKLLDDIRVQGYINMIGNNVLPAYAKEESFAEKHGVIFRFYVIENGVPNAFAMPNGMIFINTGLLKLMENEAQIAAVLGHEIAHVTYEHGIKKYKTTRFTNSNIGKKTSKWLKQTVKKKMNVGEGTLAGKALNTALEYTTPDTVMSLFNKKNETQSDRAGMFYMSEAGYDPREAANFWKIMMENTGNQKFMNNIFNSTLSMVNNLETDLEKTDYGALGEDGIDKLVKGLLETIYTSHPLAVKRLGDINHLLSTTYKDTDFTQLDVGKESFDKHMKKLNE</sequence>
<dbReference type="CDD" id="cd07324">
    <property type="entry name" value="M48C_Oma1-like"/>
    <property type="match status" value="1"/>
</dbReference>
<dbReference type="GO" id="GO:0004222">
    <property type="term" value="F:metalloendopeptidase activity"/>
    <property type="evidence" value="ECO:0007669"/>
    <property type="project" value="InterPro"/>
</dbReference>
<dbReference type="OrthoDB" id="9810445at2"/>
<feature type="domain" description="DUF5666" evidence="8">
    <location>
        <begin position="111"/>
        <end position="183"/>
    </location>
</feature>
<evidence type="ECO:0000256" key="4">
    <source>
        <dbReference type="ARBA" id="ARBA00022801"/>
    </source>
</evidence>
<dbReference type="PANTHER" id="PTHR22726">
    <property type="entry name" value="METALLOENDOPEPTIDASE OMA1"/>
    <property type="match status" value="1"/>
</dbReference>
<proteinExistence type="predicted"/>
<keyword evidence="6" id="KW-0482">Metalloprotease</keyword>
<keyword evidence="4" id="KW-0378">Hydrolase</keyword>
<dbReference type="Gene3D" id="3.30.2010.10">
    <property type="entry name" value="Metalloproteases ('zincins'), catalytic domain"/>
    <property type="match status" value="1"/>
</dbReference>
<organism evidence="9 10">
    <name type="scientific">Flavivirga eckloniae</name>
    <dbReference type="NCBI Taxonomy" id="1803846"/>
    <lineage>
        <taxon>Bacteria</taxon>
        <taxon>Pseudomonadati</taxon>
        <taxon>Bacteroidota</taxon>
        <taxon>Flavobacteriia</taxon>
        <taxon>Flavobacteriales</taxon>
        <taxon>Flavobacteriaceae</taxon>
        <taxon>Flavivirga</taxon>
    </lineage>
</organism>
<name>A0A2K9PQ17_9FLAO</name>
<dbReference type="InterPro" id="IPR043724">
    <property type="entry name" value="DUF5666"/>
</dbReference>
<keyword evidence="2" id="KW-0645">Protease</keyword>
<dbReference type="InterPro" id="IPR001915">
    <property type="entry name" value="Peptidase_M48"/>
</dbReference>
<dbReference type="RefSeq" id="WP_102755790.1">
    <property type="nucleotide sequence ID" value="NZ_CP025791.1"/>
</dbReference>
<dbReference type="Pfam" id="PF01435">
    <property type="entry name" value="Peptidase_M48"/>
    <property type="match status" value="1"/>
</dbReference>
<protein>
    <recommendedName>
        <fullName evidence="11">Peptidase M48 domain-containing protein</fullName>
    </recommendedName>
</protein>
<reference evidence="9 10" key="1">
    <citation type="submission" date="2018-01" db="EMBL/GenBank/DDBJ databases">
        <title>Complete genome sequence of Flavivirga eckloniae ECD14 isolated from seaweed Ecklonia cava.</title>
        <authorList>
            <person name="Lee J.H."/>
            <person name="Baik K.S."/>
            <person name="Seong C.N."/>
        </authorList>
    </citation>
    <scope>NUCLEOTIDE SEQUENCE [LARGE SCALE GENOMIC DNA]</scope>
    <source>
        <strain evidence="9 10">ECD14</strain>
    </source>
</reference>
<accession>A0A2K9PQ17</accession>
<comment type="cofactor">
    <cofactor evidence="1">
        <name>Zn(2+)</name>
        <dbReference type="ChEBI" id="CHEBI:29105"/>
    </cofactor>
</comment>
<dbReference type="InterPro" id="IPR051156">
    <property type="entry name" value="Mito/Outer_Membr_Metalloprot"/>
</dbReference>
<dbReference type="PANTHER" id="PTHR22726:SF1">
    <property type="entry name" value="METALLOENDOPEPTIDASE OMA1, MITOCHONDRIAL"/>
    <property type="match status" value="1"/>
</dbReference>
<evidence type="ECO:0000259" key="8">
    <source>
        <dbReference type="Pfam" id="PF18914"/>
    </source>
</evidence>
<keyword evidence="5" id="KW-0862">Zinc</keyword>
<keyword evidence="3" id="KW-0479">Metal-binding</keyword>
<gene>
    <name evidence="9" type="ORF">C1H87_10660</name>
</gene>
<evidence type="ECO:0000256" key="2">
    <source>
        <dbReference type="ARBA" id="ARBA00022670"/>
    </source>
</evidence>
<dbReference type="Proteomes" id="UP000235826">
    <property type="component" value="Chromosome"/>
</dbReference>
<evidence type="ECO:0008006" key="11">
    <source>
        <dbReference type="Google" id="ProtNLM"/>
    </source>
</evidence>
<dbReference type="AlphaFoldDB" id="A0A2K9PQ17"/>